<dbReference type="InterPro" id="IPR021109">
    <property type="entry name" value="Peptidase_aspartic_dom_sf"/>
</dbReference>
<dbReference type="Pfam" id="PF13650">
    <property type="entry name" value="Asp_protease_2"/>
    <property type="match status" value="1"/>
</dbReference>
<feature type="domain" description="Peptidase A2" evidence="2">
    <location>
        <begin position="72"/>
        <end position="109"/>
    </location>
</feature>
<dbReference type="EMBL" id="QGEG01000006">
    <property type="protein sequence ID" value="PWL37369.1"/>
    <property type="molecule type" value="Genomic_DNA"/>
</dbReference>
<reference evidence="3 4" key="1">
    <citation type="submission" date="2018-05" db="EMBL/GenBank/DDBJ databases">
        <title>Complete genome sequence of Flagellimonas aquimarina ECD12 isolated from seaweed Ecklonia cava.</title>
        <authorList>
            <person name="Choi S."/>
            <person name="Seong C."/>
        </authorList>
    </citation>
    <scope>NUCLEOTIDE SEQUENCE [LARGE SCALE GENOMIC DNA]</scope>
    <source>
        <strain evidence="3 4">ECD12</strain>
    </source>
</reference>
<gene>
    <name evidence="3" type="ORF">DKG77_16505</name>
</gene>
<dbReference type="InterPro" id="IPR001995">
    <property type="entry name" value="Peptidase_A2_cat"/>
</dbReference>
<organism evidence="3 4">
    <name type="scientific">Flagellimonas aquimarina</name>
    <dbReference type="NCBI Taxonomy" id="2201895"/>
    <lineage>
        <taxon>Bacteria</taxon>
        <taxon>Pseudomonadati</taxon>
        <taxon>Bacteroidota</taxon>
        <taxon>Flavobacteriia</taxon>
        <taxon>Flavobacteriales</taxon>
        <taxon>Flavobacteriaceae</taxon>
        <taxon>Flagellimonas</taxon>
    </lineage>
</organism>
<keyword evidence="3" id="KW-0645">Protease</keyword>
<dbReference type="AlphaFoldDB" id="A0A316KX43"/>
<dbReference type="Proteomes" id="UP000245762">
    <property type="component" value="Unassembled WGS sequence"/>
</dbReference>
<accession>A0A316KX43</accession>
<dbReference type="PROSITE" id="PS50175">
    <property type="entry name" value="ASP_PROT_RETROV"/>
    <property type="match status" value="1"/>
</dbReference>
<dbReference type="GO" id="GO:0006508">
    <property type="term" value="P:proteolysis"/>
    <property type="evidence" value="ECO:0007669"/>
    <property type="project" value="UniProtKB-KW"/>
</dbReference>
<sequence length="181" mass="19811">MKNMNKKSFLTFSILLIVGLGSNIWGQSEKSTNTANNPLNQFLSNAGYVELKMHKLPSGHLHLVGILNGIQVNFLLDTGASGTVIDEKNKDKFKMESQESDRLAAGAGGGSMQMQISENNNLILGALHINDKDLMMMNLDHVNQAFERLGLEPVDGVIGADILTDYKAIIDYVNLSLYVKS</sequence>
<protein>
    <submittedName>
        <fullName evidence="3">Acid protease</fullName>
    </submittedName>
</protein>
<name>A0A316KX43_9FLAO</name>
<dbReference type="Gene3D" id="2.40.70.10">
    <property type="entry name" value="Acid Proteases"/>
    <property type="match status" value="1"/>
</dbReference>
<evidence type="ECO:0000256" key="1">
    <source>
        <dbReference type="ARBA" id="ARBA00022801"/>
    </source>
</evidence>
<proteinExistence type="predicted"/>
<keyword evidence="1" id="KW-0378">Hydrolase</keyword>
<evidence type="ECO:0000259" key="2">
    <source>
        <dbReference type="PROSITE" id="PS50175"/>
    </source>
</evidence>
<dbReference type="SUPFAM" id="SSF50630">
    <property type="entry name" value="Acid proteases"/>
    <property type="match status" value="1"/>
</dbReference>
<evidence type="ECO:0000313" key="4">
    <source>
        <dbReference type="Proteomes" id="UP000245762"/>
    </source>
</evidence>
<evidence type="ECO:0000313" key="3">
    <source>
        <dbReference type="EMBL" id="PWL37369.1"/>
    </source>
</evidence>
<dbReference type="InterPro" id="IPR034122">
    <property type="entry name" value="Retropepsin-like_bacterial"/>
</dbReference>
<dbReference type="OrthoDB" id="7433208at2"/>
<comment type="caution">
    <text evidence="3">The sequence shown here is derived from an EMBL/GenBank/DDBJ whole genome shotgun (WGS) entry which is preliminary data.</text>
</comment>
<dbReference type="GO" id="GO:0004190">
    <property type="term" value="F:aspartic-type endopeptidase activity"/>
    <property type="evidence" value="ECO:0007669"/>
    <property type="project" value="InterPro"/>
</dbReference>
<keyword evidence="4" id="KW-1185">Reference proteome</keyword>
<dbReference type="CDD" id="cd05483">
    <property type="entry name" value="retropepsin_like_bacteria"/>
    <property type="match status" value="1"/>
</dbReference>